<keyword evidence="5" id="KW-0143">Chaperone</keyword>
<evidence type="ECO:0000256" key="5">
    <source>
        <dbReference type="ARBA" id="ARBA00023186"/>
    </source>
</evidence>
<dbReference type="InterPro" id="IPR005631">
    <property type="entry name" value="SDH"/>
</dbReference>
<sequence length="88" mass="10648">MSNQNLSQEEHVRRLRWQCRRGIKEVEVLLLPFFEERYPELSADDKLLFEKLLDQHDVEMFEWFTHRSRPEQPDLAHIVAMVLNRVGT</sequence>
<dbReference type="PANTHER" id="PTHR39585">
    <property type="entry name" value="FAD ASSEMBLY FACTOR SDHE"/>
    <property type="match status" value="1"/>
</dbReference>
<dbReference type="PANTHER" id="PTHR39585:SF1">
    <property type="entry name" value="FAD ASSEMBLY FACTOR SDHE"/>
    <property type="match status" value="1"/>
</dbReference>
<dbReference type="Pfam" id="PF03937">
    <property type="entry name" value="Sdh5"/>
    <property type="match status" value="1"/>
</dbReference>
<keyword evidence="4" id="KW-0963">Cytoplasm</keyword>
<dbReference type="GO" id="GO:0005737">
    <property type="term" value="C:cytoplasm"/>
    <property type="evidence" value="ECO:0007669"/>
    <property type="project" value="UniProtKB-SubCell"/>
</dbReference>
<keyword evidence="7" id="KW-1185">Reference proteome</keyword>
<evidence type="ECO:0000313" key="6">
    <source>
        <dbReference type="EMBL" id="AUM14851.1"/>
    </source>
</evidence>
<comment type="similarity">
    <text evidence="2">Belongs to the SdhE FAD assembly factor family.</text>
</comment>
<dbReference type="EMBL" id="CP022684">
    <property type="protein sequence ID" value="AUM14851.1"/>
    <property type="molecule type" value="Genomic_DNA"/>
</dbReference>
<reference evidence="7" key="1">
    <citation type="submission" date="2017-08" db="EMBL/GenBank/DDBJ databases">
        <title>Direct submision.</title>
        <authorList>
            <person name="Kim S.-J."/>
            <person name="Rhee S.-K."/>
        </authorList>
    </citation>
    <scope>NUCLEOTIDE SEQUENCE [LARGE SCALE GENOMIC DNA]</scope>
    <source>
        <strain evidence="7">GI5</strain>
    </source>
</reference>
<protein>
    <recommendedName>
        <fullName evidence="3">FAD assembly factor SdhE</fullName>
    </recommendedName>
</protein>
<name>A0A2K9LRT4_9GAMM</name>
<evidence type="ECO:0000256" key="4">
    <source>
        <dbReference type="ARBA" id="ARBA00022490"/>
    </source>
</evidence>
<gene>
    <name evidence="6" type="ORF">Kalk_04920</name>
</gene>
<dbReference type="OrthoDB" id="9180899at2"/>
<evidence type="ECO:0000256" key="2">
    <source>
        <dbReference type="ARBA" id="ARBA00008571"/>
    </source>
</evidence>
<dbReference type="Gene3D" id="1.10.150.250">
    <property type="entry name" value="Flavinator of succinate dehydrogenase"/>
    <property type="match status" value="1"/>
</dbReference>
<evidence type="ECO:0000256" key="1">
    <source>
        <dbReference type="ARBA" id="ARBA00004496"/>
    </source>
</evidence>
<dbReference type="InterPro" id="IPR036714">
    <property type="entry name" value="SDH_sf"/>
</dbReference>
<dbReference type="AlphaFoldDB" id="A0A2K9LRT4"/>
<dbReference type="KEGG" id="kak:Kalk_04920"/>
<proteinExistence type="inferred from homology"/>
<comment type="subcellular location">
    <subcellularLocation>
        <location evidence="1">Cytoplasm</location>
    </subcellularLocation>
</comment>
<organism evidence="6 7">
    <name type="scientific">Ketobacter alkanivorans</name>
    <dbReference type="NCBI Taxonomy" id="1917421"/>
    <lineage>
        <taxon>Bacteria</taxon>
        <taxon>Pseudomonadati</taxon>
        <taxon>Pseudomonadota</taxon>
        <taxon>Gammaproteobacteria</taxon>
        <taxon>Pseudomonadales</taxon>
        <taxon>Ketobacteraceae</taxon>
        <taxon>Ketobacter</taxon>
    </lineage>
</organism>
<dbReference type="GO" id="GO:0006105">
    <property type="term" value="P:succinate metabolic process"/>
    <property type="evidence" value="ECO:0007669"/>
    <property type="project" value="TreeGrafter"/>
</dbReference>
<dbReference type="InterPro" id="IPR050531">
    <property type="entry name" value="SdhE_FAD_assembly_factor"/>
</dbReference>
<evidence type="ECO:0000313" key="7">
    <source>
        <dbReference type="Proteomes" id="UP000235116"/>
    </source>
</evidence>
<evidence type="ECO:0000256" key="3">
    <source>
        <dbReference type="ARBA" id="ARBA00019418"/>
    </source>
</evidence>
<accession>A0A2K9LRT4</accession>
<dbReference type="Proteomes" id="UP000235116">
    <property type="component" value="Chromosome"/>
</dbReference>
<dbReference type="SUPFAM" id="SSF109910">
    <property type="entry name" value="YgfY-like"/>
    <property type="match status" value="1"/>
</dbReference>